<organism evidence="11 12">
    <name type="scientific">Smittium simulii</name>
    <dbReference type="NCBI Taxonomy" id="133385"/>
    <lineage>
        <taxon>Eukaryota</taxon>
        <taxon>Fungi</taxon>
        <taxon>Fungi incertae sedis</taxon>
        <taxon>Zoopagomycota</taxon>
        <taxon>Kickxellomycotina</taxon>
        <taxon>Harpellomycetes</taxon>
        <taxon>Harpellales</taxon>
        <taxon>Legeriomycetaceae</taxon>
        <taxon>Smittium</taxon>
    </lineage>
</organism>
<dbReference type="STRING" id="133385.A0A2T9Y6I9"/>
<dbReference type="GO" id="GO:0005874">
    <property type="term" value="C:microtubule"/>
    <property type="evidence" value="ECO:0007669"/>
    <property type="project" value="UniProtKB-KW"/>
</dbReference>
<dbReference type="OrthoDB" id="3176171at2759"/>
<dbReference type="PRINTS" id="PR00380">
    <property type="entry name" value="KINESINHEAVY"/>
</dbReference>
<feature type="domain" description="Kinesin motor" evidence="10">
    <location>
        <begin position="3"/>
        <end position="340"/>
    </location>
</feature>
<keyword evidence="2 7" id="KW-0547">Nucleotide-binding</keyword>
<comment type="similarity">
    <text evidence="6">Belongs to the TRAFAC class myosin-kinesin ATPase superfamily. Kinesin family. KIN-12 subfamily.</text>
</comment>
<dbReference type="GO" id="GO:0005524">
    <property type="term" value="F:ATP binding"/>
    <property type="evidence" value="ECO:0007669"/>
    <property type="project" value="UniProtKB-UniRule"/>
</dbReference>
<keyword evidence="1 8" id="KW-0493">Microtubule</keyword>
<reference evidence="11 12" key="1">
    <citation type="journal article" date="2018" name="MBio">
        <title>Comparative Genomics Reveals the Core Gene Toolbox for the Fungus-Insect Symbiosis.</title>
        <authorList>
            <person name="Wang Y."/>
            <person name="Stata M."/>
            <person name="Wang W."/>
            <person name="Stajich J.E."/>
            <person name="White M.M."/>
            <person name="Moncalvo J.M."/>
        </authorList>
    </citation>
    <scope>NUCLEOTIDE SEQUENCE [LARGE SCALE GENOMIC DNA]</scope>
    <source>
        <strain evidence="11 12">SWE-8-4</strain>
    </source>
</reference>
<keyword evidence="12" id="KW-1185">Reference proteome</keyword>
<feature type="binding site" evidence="7">
    <location>
        <begin position="83"/>
        <end position="90"/>
    </location>
    <ligand>
        <name>ATP</name>
        <dbReference type="ChEBI" id="CHEBI:30616"/>
    </ligand>
</feature>
<gene>
    <name evidence="11" type="ORF">BB561_006106</name>
</gene>
<dbReference type="InterPro" id="IPR036961">
    <property type="entry name" value="Kinesin_motor_dom_sf"/>
</dbReference>
<dbReference type="CDD" id="cd00106">
    <property type="entry name" value="KISc"/>
    <property type="match status" value="1"/>
</dbReference>
<dbReference type="Proteomes" id="UP000245383">
    <property type="component" value="Unassembled WGS sequence"/>
</dbReference>
<dbReference type="PROSITE" id="PS00411">
    <property type="entry name" value="KINESIN_MOTOR_1"/>
    <property type="match status" value="1"/>
</dbReference>
<dbReference type="InterPro" id="IPR044986">
    <property type="entry name" value="KIF15/KIN-12"/>
</dbReference>
<accession>A0A2T9Y6I9</accession>
<dbReference type="SUPFAM" id="SSF52540">
    <property type="entry name" value="P-loop containing nucleoside triphosphate hydrolases"/>
    <property type="match status" value="1"/>
</dbReference>
<feature type="coiled-coil region" evidence="9">
    <location>
        <begin position="561"/>
        <end position="595"/>
    </location>
</feature>
<evidence type="ECO:0000259" key="10">
    <source>
        <dbReference type="PROSITE" id="PS50067"/>
    </source>
</evidence>
<dbReference type="Gene3D" id="3.40.850.10">
    <property type="entry name" value="Kinesin motor domain"/>
    <property type="match status" value="1"/>
</dbReference>
<evidence type="ECO:0000256" key="9">
    <source>
        <dbReference type="SAM" id="Coils"/>
    </source>
</evidence>
<comment type="caution">
    <text evidence="11">The sequence shown here is derived from an EMBL/GenBank/DDBJ whole genome shotgun (WGS) entry which is preliminary data.</text>
</comment>
<evidence type="ECO:0000256" key="4">
    <source>
        <dbReference type="ARBA" id="ARBA00023054"/>
    </source>
</evidence>
<dbReference type="PANTHER" id="PTHR37739:SF8">
    <property type="entry name" value="KINESIN-LIKE PROTEIN KIN-12D"/>
    <property type="match status" value="1"/>
</dbReference>
<feature type="coiled-coil region" evidence="9">
    <location>
        <begin position="711"/>
        <end position="745"/>
    </location>
</feature>
<dbReference type="GO" id="GO:0003777">
    <property type="term" value="F:microtubule motor activity"/>
    <property type="evidence" value="ECO:0007669"/>
    <property type="project" value="InterPro"/>
</dbReference>
<dbReference type="GO" id="GO:0007018">
    <property type="term" value="P:microtubule-based movement"/>
    <property type="evidence" value="ECO:0007669"/>
    <property type="project" value="InterPro"/>
</dbReference>
<evidence type="ECO:0000256" key="8">
    <source>
        <dbReference type="RuleBase" id="RU000394"/>
    </source>
</evidence>
<dbReference type="InterPro" id="IPR027417">
    <property type="entry name" value="P-loop_NTPase"/>
</dbReference>
<evidence type="ECO:0000256" key="6">
    <source>
        <dbReference type="ARBA" id="ARBA00034488"/>
    </source>
</evidence>
<evidence type="ECO:0000256" key="1">
    <source>
        <dbReference type="ARBA" id="ARBA00022701"/>
    </source>
</evidence>
<dbReference type="SMART" id="SM00129">
    <property type="entry name" value="KISc"/>
    <property type="match status" value="1"/>
</dbReference>
<dbReference type="PROSITE" id="PS50067">
    <property type="entry name" value="KINESIN_MOTOR_2"/>
    <property type="match status" value="1"/>
</dbReference>
<dbReference type="InterPro" id="IPR001752">
    <property type="entry name" value="Kinesin_motor_dom"/>
</dbReference>
<keyword evidence="4 9" id="KW-0175">Coiled coil</keyword>
<name>A0A2T9Y6I9_9FUNG</name>
<evidence type="ECO:0000313" key="11">
    <source>
        <dbReference type="EMBL" id="PVU87946.1"/>
    </source>
</evidence>
<evidence type="ECO:0000256" key="5">
    <source>
        <dbReference type="ARBA" id="ARBA00023175"/>
    </source>
</evidence>
<evidence type="ECO:0000313" key="12">
    <source>
        <dbReference type="Proteomes" id="UP000245383"/>
    </source>
</evidence>
<dbReference type="PANTHER" id="PTHR37739">
    <property type="entry name" value="KINESIN-LIKE PROTEIN KIN-12D"/>
    <property type="match status" value="1"/>
</dbReference>
<protein>
    <recommendedName>
        <fullName evidence="8">Kinesin-like protein</fullName>
    </recommendedName>
</protein>
<evidence type="ECO:0000256" key="3">
    <source>
        <dbReference type="ARBA" id="ARBA00022840"/>
    </source>
</evidence>
<dbReference type="GO" id="GO:0008017">
    <property type="term" value="F:microtubule binding"/>
    <property type="evidence" value="ECO:0007669"/>
    <property type="project" value="InterPro"/>
</dbReference>
<dbReference type="AlphaFoldDB" id="A0A2T9Y6I9"/>
<keyword evidence="3 7" id="KW-0067">ATP-binding</keyword>
<evidence type="ECO:0000256" key="7">
    <source>
        <dbReference type="PROSITE-ProRule" id="PRU00283"/>
    </source>
</evidence>
<proteinExistence type="inferred from homology"/>
<dbReference type="InterPro" id="IPR019821">
    <property type="entry name" value="Kinesin_motor_CS"/>
</dbReference>
<evidence type="ECO:0000256" key="2">
    <source>
        <dbReference type="ARBA" id="ARBA00022741"/>
    </source>
</evidence>
<keyword evidence="5 7" id="KW-0505">Motor protein</keyword>
<dbReference type="Pfam" id="PF00225">
    <property type="entry name" value="Kinesin"/>
    <property type="match status" value="1"/>
</dbReference>
<dbReference type="EMBL" id="MBFR01000428">
    <property type="protein sequence ID" value="PVU87946.1"/>
    <property type="molecule type" value="Genomic_DNA"/>
</dbReference>
<sequence>MANINIYLRVRPLLPKNQQVSVAPSINFLSPTCVALKSFPKEVFNFDYIADQTTPQNQVFEIVGKTMVDKVLSGYNGTIFAYGQTGSGKTFTMQGKYSTDNRLDFDLRGLIPRCFEYLFYKIETLKKTTAYPVHVSCQASYIEIYNETVYDLMDSSKTPYQLREDQSKNVFAEGVTKKPINNSADALQMLMHGISNRSVRETEMNSQSSRSHSVFVLYVEIKHNEKDGCIKTLHSKFNLVDLAGSERQKTTRVSGLQLKEAANINKGLSALGKVINSLADNRNELKRSFINYRDSKLTYLLKDSLGGNSITTFIATVSPLTVCDNESLSTMRYMQRTKLIKNKVSLNHTETSNDTNILKQEIIMLKDKLKKLEDVSFTKLDSNTSYNTCVSEVFKPRANIADWLAFLSIRKLEEETRQKNLATKVLLQMHFKVKKQCKSIQQLKLILKLKDSENNKLRKNSSAMRICEAENGALREEVRYLAYQQAAQPDLDKLMIENIQLKEQLQSYEKREKIRDLDLQKKKNTIIPSIESLTNQIGELINLNYTGVFNSVELPVDTVEIEHLNSKINSMQDYISELEQQREKLEYEILNTDQDWQVVNNALCMIEPGMTESKKIEIIDAGALREEVRYLAYQQAAQPDLDKLMIENIQLKEQLQSYEKREKIRDLDLQKKKNTIIPSIESLTNQIGELINLNYTGVFNSVELPVDTVEIEHLNSKINSMQDYISELEQQREKLEYEILNTDQDWQVVNNALCMIEPGMTESKKIEIIDAAMQDVVWDSPKSVCD</sequence>